<keyword evidence="3" id="KW-0274">FAD</keyword>
<reference evidence="6" key="1">
    <citation type="submission" date="2016-09" db="EMBL/GenBank/DDBJ databases">
        <authorList>
            <person name="Varghese N."/>
            <person name="Submissions S."/>
        </authorList>
    </citation>
    <scope>NUCLEOTIDE SEQUENCE [LARGE SCALE GENOMIC DNA]</scope>
    <source>
        <strain evidence="6">JS23</strain>
    </source>
</reference>
<dbReference type="Gene3D" id="1.10.45.10">
    <property type="entry name" value="Vanillyl-alcohol Oxidase, Chain A, domain 4"/>
    <property type="match status" value="1"/>
</dbReference>
<dbReference type="InterPro" id="IPR016164">
    <property type="entry name" value="FAD-linked_Oxase-like_C"/>
</dbReference>
<dbReference type="InterPro" id="IPR016166">
    <property type="entry name" value="FAD-bd_PCMH"/>
</dbReference>
<evidence type="ECO:0000256" key="3">
    <source>
        <dbReference type="ARBA" id="ARBA00022827"/>
    </source>
</evidence>
<keyword evidence="6" id="KW-1185">Reference proteome</keyword>
<name>A0A1H2PV77_9BURK</name>
<evidence type="ECO:0000313" key="5">
    <source>
        <dbReference type="EMBL" id="SDV50737.1"/>
    </source>
</evidence>
<sequence length="492" mass="51148">MSVSPRAAPGAATHGTKATADGWRAAMRGILAPADLIEDQDAATPFCVDWFGRYAGRARAVALPRNTDQVASVVKACADHQVPIVPQGGNTGVCGGAVPSAGGDALLLNLSRMNRVREIDAVSDVIVVEAGCILADVQQAAAAAGRLFPLSLSTEGSCQIGGNLSTNAGGTAVARYGTARELTLGVEVVLPDGRIWDGLRRTRKDSSGYDLATAFVGAEGTLGIVTAASLRLFPPIRESALAWVGFDHPQQALALLAALRDRFGTRVSAFELLSRSLVTLIGRHLPDAPAPLKPAPAWAALVELGDTWHSGGLMDALETALADAADHGLLSDAVLAQTGAQADALWRIRHAATDAMKGAGVTLTHDVAVPLSRVPVCIERTGAMLAERYPTAVATVVSHLGDGNIHHNVTFSPGDWAAMPDAGAARDAISDAVLEIAVELGGTFVAEHGIGQRYLHAAARFKSPLAQELARRLKSAFDPHGLLNPGRLIVPE</sequence>
<gene>
    <name evidence="5" type="ORF">SAMN05216551_11358</name>
</gene>
<dbReference type="SUPFAM" id="SSF55103">
    <property type="entry name" value="FAD-linked oxidases, C-terminal domain"/>
    <property type="match status" value="1"/>
</dbReference>
<dbReference type="PANTHER" id="PTHR43716:SF2">
    <property type="entry name" value="BLL6224 PROTEIN"/>
    <property type="match status" value="1"/>
</dbReference>
<feature type="domain" description="FAD-binding PCMH-type" evidence="4">
    <location>
        <begin position="54"/>
        <end position="235"/>
    </location>
</feature>
<dbReference type="Gene3D" id="3.30.465.10">
    <property type="match status" value="1"/>
</dbReference>
<dbReference type="Gene3D" id="3.30.70.2190">
    <property type="match status" value="1"/>
</dbReference>
<dbReference type="STRING" id="1770053.SAMN05216551_11358"/>
<dbReference type="Gene3D" id="3.30.70.2740">
    <property type="match status" value="1"/>
</dbReference>
<dbReference type="Pfam" id="PF02913">
    <property type="entry name" value="FAD-oxidase_C"/>
    <property type="match status" value="1"/>
</dbReference>
<dbReference type="GO" id="GO:0071949">
    <property type="term" value="F:FAD binding"/>
    <property type="evidence" value="ECO:0007669"/>
    <property type="project" value="InterPro"/>
</dbReference>
<proteinExistence type="inferred from homology"/>
<evidence type="ECO:0000256" key="1">
    <source>
        <dbReference type="ARBA" id="ARBA00008000"/>
    </source>
</evidence>
<dbReference type="InterPro" id="IPR051264">
    <property type="entry name" value="FAD-oxidored/transferase_4"/>
</dbReference>
<dbReference type="AlphaFoldDB" id="A0A1H2PV77"/>
<dbReference type="SUPFAM" id="SSF56176">
    <property type="entry name" value="FAD-binding/transporter-associated domain-like"/>
    <property type="match status" value="1"/>
</dbReference>
<dbReference type="InterPro" id="IPR006094">
    <property type="entry name" value="Oxid_FAD_bind_N"/>
</dbReference>
<dbReference type="InterPro" id="IPR016169">
    <property type="entry name" value="FAD-bd_PCMH_sub2"/>
</dbReference>
<dbReference type="GO" id="GO:0022904">
    <property type="term" value="P:respiratory electron transport chain"/>
    <property type="evidence" value="ECO:0007669"/>
    <property type="project" value="TreeGrafter"/>
</dbReference>
<dbReference type="InterPro" id="IPR016171">
    <property type="entry name" value="Vanillyl_alc_oxidase_C-sub2"/>
</dbReference>
<dbReference type="GO" id="GO:0003824">
    <property type="term" value="F:catalytic activity"/>
    <property type="evidence" value="ECO:0007669"/>
    <property type="project" value="InterPro"/>
</dbReference>
<evidence type="ECO:0000256" key="2">
    <source>
        <dbReference type="ARBA" id="ARBA00022630"/>
    </source>
</evidence>
<evidence type="ECO:0000259" key="4">
    <source>
        <dbReference type="PROSITE" id="PS51387"/>
    </source>
</evidence>
<dbReference type="Proteomes" id="UP000243719">
    <property type="component" value="Unassembled WGS sequence"/>
</dbReference>
<dbReference type="EMBL" id="FNLO01000013">
    <property type="protein sequence ID" value="SDV50737.1"/>
    <property type="molecule type" value="Genomic_DNA"/>
</dbReference>
<keyword evidence="2" id="KW-0285">Flavoprotein</keyword>
<protein>
    <submittedName>
        <fullName evidence="5">FAD/FMN-containing dehydrogenase</fullName>
    </submittedName>
</protein>
<dbReference type="Pfam" id="PF01565">
    <property type="entry name" value="FAD_binding_4"/>
    <property type="match status" value="1"/>
</dbReference>
<dbReference type="PANTHER" id="PTHR43716">
    <property type="entry name" value="D-2-HYDROXYGLUTARATE DEHYDROGENASE, MITOCHONDRIAL"/>
    <property type="match status" value="1"/>
</dbReference>
<organism evidence="5 6">
    <name type="scientific">Chitinasiproducens palmae</name>
    <dbReference type="NCBI Taxonomy" id="1770053"/>
    <lineage>
        <taxon>Bacteria</taxon>
        <taxon>Pseudomonadati</taxon>
        <taxon>Pseudomonadota</taxon>
        <taxon>Betaproteobacteria</taxon>
        <taxon>Burkholderiales</taxon>
        <taxon>Burkholderiaceae</taxon>
        <taxon>Chitinasiproducens</taxon>
    </lineage>
</organism>
<dbReference type="PROSITE" id="PS51387">
    <property type="entry name" value="FAD_PCMH"/>
    <property type="match status" value="1"/>
</dbReference>
<dbReference type="RefSeq" id="WP_091911934.1">
    <property type="nucleotide sequence ID" value="NZ_FNLO01000013.1"/>
</dbReference>
<dbReference type="OrthoDB" id="8522822at2"/>
<dbReference type="InterPro" id="IPR004113">
    <property type="entry name" value="FAD-bd_oxidored_4_C"/>
</dbReference>
<accession>A0A1H2PV77</accession>
<comment type="similarity">
    <text evidence="1">Belongs to the FAD-binding oxidoreductase/transferase type 4 family.</text>
</comment>
<dbReference type="InterPro" id="IPR036318">
    <property type="entry name" value="FAD-bd_PCMH-like_sf"/>
</dbReference>
<evidence type="ECO:0000313" key="6">
    <source>
        <dbReference type="Proteomes" id="UP000243719"/>
    </source>
</evidence>